<organism evidence="1 2">
    <name type="scientific">Kitasatospora viridis</name>
    <dbReference type="NCBI Taxonomy" id="281105"/>
    <lineage>
        <taxon>Bacteria</taxon>
        <taxon>Bacillati</taxon>
        <taxon>Actinomycetota</taxon>
        <taxon>Actinomycetes</taxon>
        <taxon>Kitasatosporales</taxon>
        <taxon>Streptomycetaceae</taxon>
        <taxon>Kitasatospora</taxon>
    </lineage>
</organism>
<evidence type="ECO:0000313" key="1">
    <source>
        <dbReference type="EMBL" id="TWF71803.1"/>
    </source>
</evidence>
<dbReference type="AlphaFoldDB" id="A0A561SA92"/>
<sequence>MQQPQFRALPSALHAKSDVNLAKFSATSPVGQTSKTTRTVTSTPPWLLVLPALPPSGVRLLVEGDPEQRYGARSKGWAVINGKTTKVLTPMPSKESNGYAVTWVAAMFAVRAGWDRLQFIRVMTDSPSRAGRWAKHLLHLRGHERVIRELNRIWASAKAKAREDDGISSRSDALWDLHRLLAEYSKLAWTGQAGASDLKVLIAHWIS</sequence>
<dbReference type="Proteomes" id="UP000317940">
    <property type="component" value="Unassembled WGS sequence"/>
</dbReference>
<accession>A0A561SA92</accession>
<comment type="caution">
    <text evidence="1">The sequence shown here is derived from an EMBL/GenBank/DDBJ whole genome shotgun (WGS) entry which is preliminary data.</text>
</comment>
<reference evidence="1 2" key="1">
    <citation type="submission" date="2019-06" db="EMBL/GenBank/DDBJ databases">
        <title>Sequencing the genomes of 1000 actinobacteria strains.</title>
        <authorList>
            <person name="Klenk H.-P."/>
        </authorList>
    </citation>
    <scope>NUCLEOTIDE SEQUENCE [LARGE SCALE GENOMIC DNA]</scope>
    <source>
        <strain evidence="1 2">DSM 44826</strain>
    </source>
</reference>
<dbReference type="EMBL" id="VIWT01000008">
    <property type="protein sequence ID" value="TWF71803.1"/>
    <property type="molecule type" value="Genomic_DNA"/>
</dbReference>
<proteinExistence type="predicted"/>
<gene>
    <name evidence="1" type="ORF">FHX73_18174</name>
</gene>
<name>A0A561SA92_9ACTN</name>
<evidence type="ECO:0000313" key="2">
    <source>
        <dbReference type="Proteomes" id="UP000317940"/>
    </source>
</evidence>
<keyword evidence="2" id="KW-1185">Reference proteome</keyword>
<feature type="non-terminal residue" evidence="1">
    <location>
        <position position="207"/>
    </location>
</feature>
<protein>
    <submittedName>
        <fullName evidence="1">Uncharacterized protein</fullName>
    </submittedName>
</protein>